<reference evidence="1 2" key="1">
    <citation type="journal article" date="2021" name="Hortic Res">
        <title>High-quality reference genome and annotation aids understanding of berry development for evergreen blueberry (Vaccinium darrowii).</title>
        <authorList>
            <person name="Yu J."/>
            <person name="Hulse-Kemp A.M."/>
            <person name="Babiker E."/>
            <person name="Staton M."/>
        </authorList>
    </citation>
    <scope>NUCLEOTIDE SEQUENCE [LARGE SCALE GENOMIC DNA]</scope>
    <source>
        <strain evidence="2">cv. NJ 8807/NJ 8810</strain>
        <tissue evidence="1">Young leaf</tissue>
    </source>
</reference>
<name>A0ACB7XHV3_9ERIC</name>
<protein>
    <submittedName>
        <fullName evidence="1">Uncharacterized protein</fullName>
    </submittedName>
</protein>
<keyword evidence="2" id="KW-1185">Reference proteome</keyword>
<accession>A0ACB7XHV3</accession>
<dbReference type="EMBL" id="CM037160">
    <property type="protein sequence ID" value="KAH7840366.1"/>
    <property type="molecule type" value="Genomic_DNA"/>
</dbReference>
<evidence type="ECO:0000313" key="1">
    <source>
        <dbReference type="EMBL" id="KAH7840366.1"/>
    </source>
</evidence>
<gene>
    <name evidence="1" type="ORF">Vadar_016008</name>
</gene>
<comment type="caution">
    <text evidence="1">The sequence shown here is derived from an EMBL/GenBank/DDBJ whole genome shotgun (WGS) entry which is preliminary data.</text>
</comment>
<organism evidence="1 2">
    <name type="scientific">Vaccinium darrowii</name>
    <dbReference type="NCBI Taxonomy" id="229202"/>
    <lineage>
        <taxon>Eukaryota</taxon>
        <taxon>Viridiplantae</taxon>
        <taxon>Streptophyta</taxon>
        <taxon>Embryophyta</taxon>
        <taxon>Tracheophyta</taxon>
        <taxon>Spermatophyta</taxon>
        <taxon>Magnoliopsida</taxon>
        <taxon>eudicotyledons</taxon>
        <taxon>Gunneridae</taxon>
        <taxon>Pentapetalae</taxon>
        <taxon>asterids</taxon>
        <taxon>Ericales</taxon>
        <taxon>Ericaceae</taxon>
        <taxon>Vaccinioideae</taxon>
        <taxon>Vaccinieae</taxon>
        <taxon>Vaccinium</taxon>
    </lineage>
</organism>
<evidence type="ECO:0000313" key="2">
    <source>
        <dbReference type="Proteomes" id="UP000828048"/>
    </source>
</evidence>
<dbReference type="Proteomes" id="UP000828048">
    <property type="component" value="Chromosome 10"/>
</dbReference>
<proteinExistence type="predicted"/>
<sequence length="748" mass="78018">MVSSVLNLNGVEYVMINDFCKVVIKYYCSSLDIYNQVSQKSSGDLNTMGSKGCDEVMISGSDECAEATVEIKIKTLDSQTYTLRVDKCVPIPALKEQIATVTGVLSEQQRLICRGKVLKDDQLLSAYHVEDGHTLHMVVRQPMPPPLGSTPDHPGTDPASSSSQGNQAGPGVVLGSFNISEQGDGVLPDFGRIVSAVLGSFGITNFGSGNEGADIRGAAPEGLLRTPVGGSRNSTGQQTDQPASRGQSDPHNVASSFATSVPLEHLHPPVIPDSVTTLSQYLTRMRHEFSGNVRGQSNNSQAAGTGQDYDAAVRSAAGRGGLPTPASLAEVMLSTRQILTDQAADCLSQLTRQLEDQANITDPLARTSIQSNAMRSGVLLQNLGALLLELGRTTMTLRMGQTPADAVVNAGPAVFISTSGPNPIMVQPLPFQPGTSFGAIPMGSVQPGSGLSGASLGSGFLPRNIDIRIRTGPLIPTPNGNQRESAAAQQSPVQSNLSTSGDGSSIHQAAGGLQSSTRDPQVRVVPIRTVVAAVPASARRSSSDSSHGSVGLMYPIIARVQRVGSGNLNNPSGSQVSDERVSAGVESRQQQYPDSAAPQRDMGLPGVDANTPGGATQNGQGRSAQIPSGLDQLLRSMFPGVDNIYYQGTDASSAVGNVGPGQGTTTTTQEAAPGAGDEGIFLSNLLRQIMPIISQNTESRSSPDGGSENMDTTRPASSTQAQENSDRGTSSDRRGGPPSPSSKRQRRE</sequence>